<keyword evidence="1" id="KW-0614">Plasmid</keyword>
<dbReference type="AlphaFoldDB" id="A0AAN0SSE1"/>
<evidence type="ECO:0000313" key="2">
    <source>
        <dbReference type="Proteomes" id="UP000031861"/>
    </source>
</evidence>
<gene>
    <name evidence="1" type="ORF">AK40_5621</name>
</gene>
<dbReference type="RefSeq" id="WP_001995920.1">
    <property type="nucleotide sequence ID" value="NZ_CP009639.1"/>
</dbReference>
<geneLocation type="plasmid" evidence="1 2">
    <name>pBFI_1</name>
</geneLocation>
<evidence type="ECO:0000313" key="1">
    <source>
        <dbReference type="EMBL" id="AJI09019.1"/>
    </source>
</evidence>
<accession>A0AAN0SSE1</accession>
<name>A0AAN0SSE1_BACCE</name>
<dbReference type="Proteomes" id="UP000031861">
    <property type="component" value="Plasmid pBFI_1"/>
</dbReference>
<protein>
    <submittedName>
        <fullName evidence="1">Uncharacterized protein</fullName>
    </submittedName>
</protein>
<proteinExistence type="predicted"/>
<dbReference type="EMBL" id="CP009639">
    <property type="protein sequence ID" value="AJI09019.1"/>
    <property type="molecule type" value="Genomic_DNA"/>
</dbReference>
<sequence>MPTSLFGKWYPNGHIEPKWMSKLDSCSSSLFYQLDVPKEKVVEILQSLHDLGIID</sequence>
<organism evidence="1 2">
    <name type="scientific">Bacillus cereus 03BB108</name>
    <dbReference type="NCBI Taxonomy" id="451709"/>
    <lineage>
        <taxon>Bacteria</taxon>
        <taxon>Bacillati</taxon>
        <taxon>Bacillota</taxon>
        <taxon>Bacilli</taxon>
        <taxon>Bacillales</taxon>
        <taxon>Bacillaceae</taxon>
        <taxon>Bacillus</taxon>
        <taxon>Bacillus cereus group</taxon>
    </lineage>
</organism>
<reference evidence="1 2" key="1">
    <citation type="journal article" date="2015" name="Genome Announc.">
        <title>Complete genome sequences for 35 biothreat assay-relevant bacillus species.</title>
        <authorList>
            <person name="Johnson S.L."/>
            <person name="Daligault H.E."/>
            <person name="Davenport K.W."/>
            <person name="Jaissle J."/>
            <person name="Frey K.G."/>
            <person name="Ladner J.T."/>
            <person name="Broomall S.M."/>
            <person name="Bishop-Lilly K.A."/>
            <person name="Bruce D.C."/>
            <person name="Gibbons H.S."/>
            <person name="Coyne S.R."/>
            <person name="Lo C.C."/>
            <person name="Meincke L."/>
            <person name="Munk A.C."/>
            <person name="Koroleva G.I."/>
            <person name="Rosenzweig C.N."/>
            <person name="Palacios G.F."/>
            <person name="Redden C.L."/>
            <person name="Minogue T.D."/>
            <person name="Chain P.S."/>
        </authorList>
    </citation>
    <scope>NUCLEOTIDE SEQUENCE [LARGE SCALE GENOMIC DNA]</scope>
    <source>
        <strain evidence="1 2">03BB108</strain>
    </source>
</reference>